<name>A0A420IX88_9PEZI</name>
<protein>
    <submittedName>
        <fullName evidence="9">Cytochrome c oxidase subunit 6B-like protein new16</fullName>
    </submittedName>
</protein>
<keyword evidence="5" id="KW-0963">Cytoplasm</keyword>
<dbReference type="InterPro" id="IPR036549">
    <property type="entry name" value="CX6/COA6-like_sf"/>
</dbReference>
<evidence type="ECO:0000256" key="1">
    <source>
        <dbReference type="ARBA" id="ARBA00004123"/>
    </source>
</evidence>
<dbReference type="InterPro" id="IPR048281">
    <property type="entry name" value="COA6_fun"/>
</dbReference>
<dbReference type="Pfam" id="PF02297">
    <property type="entry name" value="COX6B"/>
    <property type="match status" value="1"/>
</dbReference>
<sequence>MAPTFFTTSTSTATTTIAPDRSKREKCWLARDNFFSCLDKHDIIDSIREKSKVDKVCRNENTSFEADCISSWVTYFKQRRVAEWKKSQAIEKLEAEGAVRLEGQLPPPPVKR</sequence>
<accession>A0A420IX88</accession>
<evidence type="ECO:0000256" key="8">
    <source>
        <dbReference type="ARBA" id="ARBA00023242"/>
    </source>
</evidence>
<evidence type="ECO:0000313" key="9">
    <source>
        <dbReference type="EMBL" id="RKF79152.1"/>
    </source>
</evidence>
<evidence type="ECO:0000313" key="10">
    <source>
        <dbReference type="Proteomes" id="UP000285405"/>
    </source>
</evidence>
<evidence type="ECO:0000256" key="6">
    <source>
        <dbReference type="ARBA" id="ARBA00023128"/>
    </source>
</evidence>
<evidence type="ECO:0000256" key="5">
    <source>
        <dbReference type="ARBA" id="ARBA00022490"/>
    </source>
</evidence>
<comment type="caution">
    <text evidence="9">The sequence shown here is derived from an EMBL/GenBank/DDBJ whole genome shotgun (WGS) entry which is preliminary data.</text>
</comment>
<dbReference type="GO" id="GO:0005634">
    <property type="term" value="C:nucleus"/>
    <property type="evidence" value="ECO:0007669"/>
    <property type="project" value="UniProtKB-SubCell"/>
</dbReference>
<dbReference type="AlphaFoldDB" id="A0A420IX88"/>
<reference evidence="9 10" key="1">
    <citation type="journal article" date="2018" name="BMC Genomics">
        <title>Comparative genome analyses reveal sequence features reflecting distinct modes of host-adaptation between dicot and monocot powdery mildew.</title>
        <authorList>
            <person name="Wu Y."/>
            <person name="Ma X."/>
            <person name="Pan Z."/>
            <person name="Kale S.D."/>
            <person name="Song Y."/>
            <person name="King H."/>
            <person name="Zhang Q."/>
            <person name="Presley C."/>
            <person name="Deng X."/>
            <person name="Wei C.I."/>
            <person name="Xiao S."/>
        </authorList>
    </citation>
    <scope>NUCLEOTIDE SEQUENCE [LARGE SCALE GENOMIC DNA]</scope>
    <source>
        <strain evidence="9">UCSC1</strain>
    </source>
</reference>
<keyword evidence="6" id="KW-0496">Mitochondrion</keyword>
<evidence type="ECO:0000256" key="4">
    <source>
        <dbReference type="ARBA" id="ARBA00006425"/>
    </source>
</evidence>
<evidence type="ECO:0000256" key="2">
    <source>
        <dbReference type="ARBA" id="ARBA00004496"/>
    </source>
</evidence>
<gene>
    <name evidence="9" type="ORF">GcC1_049019</name>
</gene>
<dbReference type="EMBL" id="MCBR01004932">
    <property type="protein sequence ID" value="RKF79152.1"/>
    <property type="molecule type" value="Genomic_DNA"/>
</dbReference>
<dbReference type="FunFam" id="1.10.10.140:FF:000003">
    <property type="entry name" value="Cytochrome c oxidase assembly factor 6"/>
    <property type="match status" value="1"/>
</dbReference>
<proteinExistence type="inferred from homology"/>
<keyword evidence="8" id="KW-0539">Nucleus</keyword>
<organism evidence="9 10">
    <name type="scientific">Golovinomyces cichoracearum</name>
    <dbReference type="NCBI Taxonomy" id="62708"/>
    <lineage>
        <taxon>Eukaryota</taxon>
        <taxon>Fungi</taxon>
        <taxon>Dikarya</taxon>
        <taxon>Ascomycota</taxon>
        <taxon>Pezizomycotina</taxon>
        <taxon>Leotiomycetes</taxon>
        <taxon>Erysiphales</taxon>
        <taxon>Erysiphaceae</taxon>
        <taxon>Golovinomyces</taxon>
    </lineage>
</organism>
<dbReference type="PANTHER" id="PTHR47677">
    <property type="entry name" value="CYTOCHROME C OXIDASE ASSEMBLY FACTOR 6"/>
    <property type="match status" value="1"/>
</dbReference>
<keyword evidence="7" id="KW-1015">Disulfide bond</keyword>
<dbReference type="Gene3D" id="1.10.10.140">
    <property type="entry name" value="Cytochrome c oxidase, subunit VIb"/>
    <property type="match status" value="1"/>
</dbReference>
<dbReference type="Proteomes" id="UP000285405">
    <property type="component" value="Unassembled WGS sequence"/>
</dbReference>
<dbReference type="PANTHER" id="PTHR47677:SF1">
    <property type="entry name" value="CYTOCHROME C OXIDASE ASSEMBLY FACTOR 6"/>
    <property type="match status" value="1"/>
</dbReference>
<comment type="similarity">
    <text evidence="4">Belongs to the cytochrome c oxidase subunit 6B family.</text>
</comment>
<dbReference type="GO" id="GO:0005758">
    <property type="term" value="C:mitochondrial intermembrane space"/>
    <property type="evidence" value="ECO:0007669"/>
    <property type="project" value="UniProtKB-SubCell"/>
</dbReference>
<dbReference type="SUPFAM" id="SSF47694">
    <property type="entry name" value="Cytochrome c oxidase subunit h"/>
    <property type="match status" value="1"/>
</dbReference>
<dbReference type="GO" id="GO:0033617">
    <property type="term" value="P:mitochondrial respiratory chain complex IV assembly"/>
    <property type="evidence" value="ECO:0007669"/>
    <property type="project" value="TreeGrafter"/>
</dbReference>
<evidence type="ECO:0000256" key="3">
    <source>
        <dbReference type="ARBA" id="ARBA00004569"/>
    </source>
</evidence>
<dbReference type="InterPro" id="IPR048280">
    <property type="entry name" value="COX6B-like"/>
</dbReference>
<comment type="subcellular location">
    <subcellularLocation>
        <location evidence="2">Cytoplasm</location>
    </subcellularLocation>
    <subcellularLocation>
        <location evidence="3">Mitochondrion intermembrane space</location>
    </subcellularLocation>
    <subcellularLocation>
        <location evidence="1">Nucleus</location>
    </subcellularLocation>
</comment>
<evidence type="ECO:0000256" key="7">
    <source>
        <dbReference type="ARBA" id="ARBA00023157"/>
    </source>
</evidence>